<evidence type="ECO:0000256" key="12">
    <source>
        <dbReference type="ARBA" id="ARBA00042242"/>
    </source>
</evidence>
<dbReference type="eggNOG" id="COG0151">
    <property type="taxonomic scope" value="Bacteria"/>
</dbReference>
<keyword evidence="8 14" id="KW-0658">Purine biosynthesis</keyword>
<dbReference type="AlphaFoldDB" id="E8T214"/>
<evidence type="ECO:0000256" key="14">
    <source>
        <dbReference type="HAMAP-Rule" id="MF_00138"/>
    </source>
</evidence>
<evidence type="ECO:0000256" key="4">
    <source>
        <dbReference type="ARBA" id="ARBA00013255"/>
    </source>
</evidence>
<dbReference type="InterPro" id="IPR020560">
    <property type="entry name" value="PRibGlycinamide_synth_C-dom"/>
</dbReference>
<evidence type="ECO:0000256" key="11">
    <source>
        <dbReference type="ARBA" id="ARBA00038345"/>
    </source>
</evidence>
<evidence type="ECO:0000256" key="15">
    <source>
        <dbReference type="PROSITE-ProRule" id="PRU00409"/>
    </source>
</evidence>
<dbReference type="STRING" id="648996.Theam_0942"/>
<dbReference type="GO" id="GO:0046872">
    <property type="term" value="F:metal ion binding"/>
    <property type="evidence" value="ECO:0007669"/>
    <property type="project" value="UniProtKB-KW"/>
</dbReference>
<evidence type="ECO:0000256" key="13">
    <source>
        <dbReference type="ARBA" id="ARBA00042864"/>
    </source>
</evidence>
<sequence length="426" mass="46225">MKVLVVGGGGREHALAWKLAQSPEVEKVYGAPGNPGIAKVGECVPISPTDVKALAEFAQREGIELTVVGPEAPLVAGITDEFQKKGLKVFGPSKEAARLEGSKVFAKEIMRELGVPTAPFWVFEDPNKAKEFIKEKGAPIVVKADGLAAGKGVVVAQTVEEALEAVERIMVQKVFGEAGNRIVVEECLKGEEVSYLVVTDGERYIPLEPAQDHKAVFDGDRGPNTGGMGAYSPAPVMSKELEAEVQKRVIEPILKGMRERGTPFRGVLYAGLMITESGPQVLEFNVRFGDPEAQTLMRRLESDLAQVCLSAAEGRLVEELRWSPETSICVVLASKGYPGKYEKGKVITGVEEAEKEPSVVVFHAGTKLENGKLVTNGGRVLNVTALGKDIVEARERVYRAIEKIHFEGMHYRRDIGLKAVKRLGRE</sequence>
<evidence type="ECO:0000256" key="2">
    <source>
        <dbReference type="ARBA" id="ARBA00001946"/>
    </source>
</evidence>
<dbReference type="GO" id="GO:0005524">
    <property type="term" value="F:ATP binding"/>
    <property type="evidence" value="ECO:0007669"/>
    <property type="project" value="UniProtKB-UniRule"/>
</dbReference>
<dbReference type="HAMAP" id="MF_00138">
    <property type="entry name" value="GARS"/>
    <property type="match status" value="1"/>
</dbReference>
<comment type="catalytic activity">
    <reaction evidence="14">
        <text>5-phospho-beta-D-ribosylamine + glycine + ATP = N(1)-(5-phospho-beta-D-ribosyl)glycinamide + ADP + phosphate + H(+)</text>
        <dbReference type="Rhea" id="RHEA:17453"/>
        <dbReference type="ChEBI" id="CHEBI:15378"/>
        <dbReference type="ChEBI" id="CHEBI:30616"/>
        <dbReference type="ChEBI" id="CHEBI:43474"/>
        <dbReference type="ChEBI" id="CHEBI:57305"/>
        <dbReference type="ChEBI" id="CHEBI:58681"/>
        <dbReference type="ChEBI" id="CHEBI:143788"/>
        <dbReference type="ChEBI" id="CHEBI:456216"/>
        <dbReference type="EC" id="6.3.4.13"/>
    </reaction>
</comment>
<dbReference type="FunFam" id="3.40.50.20:FF:000006">
    <property type="entry name" value="Phosphoribosylamine--glycine ligase, chloroplastic"/>
    <property type="match status" value="1"/>
</dbReference>
<dbReference type="InterPro" id="IPR013815">
    <property type="entry name" value="ATP_grasp_subdomain_1"/>
</dbReference>
<keyword evidence="9 15" id="KW-0067">ATP-binding</keyword>
<dbReference type="FunFam" id="3.30.470.20:FF:000018">
    <property type="entry name" value="Trifunctional purine biosynthetic protein adenosine-3"/>
    <property type="match status" value="1"/>
</dbReference>
<keyword evidence="10" id="KW-0464">Manganese</keyword>
<dbReference type="Gene3D" id="3.30.470.20">
    <property type="entry name" value="ATP-grasp fold, B domain"/>
    <property type="match status" value="1"/>
</dbReference>
<evidence type="ECO:0000256" key="5">
    <source>
        <dbReference type="ARBA" id="ARBA00022598"/>
    </source>
</evidence>
<dbReference type="KEGG" id="tam:Theam_0942"/>
<comment type="cofactor">
    <cofactor evidence="2">
        <name>Mg(2+)</name>
        <dbReference type="ChEBI" id="CHEBI:18420"/>
    </cofactor>
</comment>
<dbReference type="InterPro" id="IPR020562">
    <property type="entry name" value="PRibGlycinamide_synth_N"/>
</dbReference>
<keyword evidence="5 14" id="KW-0436">Ligase</keyword>
<dbReference type="InterPro" id="IPR011761">
    <property type="entry name" value="ATP-grasp"/>
</dbReference>
<dbReference type="Gene3D" id="3.40.50.20">
    <property type="match status" value="1"/>
</dbReference>
<evidence type="ECO:0000256" key="10">
    <source>
        <dbReference type="ARBA" id="ARBA00023211"/>
    </source>
</evidence>
<dbReference type="PANTHER" id="PTHR43472">
    <property type="entry name" value="PHOSPHORIBOSYLAMINE--GLYCINE LIGASE"/>
    <property type="match status" value="1"/>
</dbReference>
<organism evidence="17 18">
    <name type="scientific">Thermovibrio ammonificans (strain DSM 15698 / JCM 12110 / HB-1)</name>
    <dbReference type="NCBI Taxonomy" id="648996"/>
    <lineage>
        <taxon>Bacteria</taxon>
        <taxon>Pseudomonadati</taxon>
        <taxon>Aquificota</taxon>
        <taxon>Aquificia</taxon>
        <taxon>Desulfurobacteriales</taxon>
        <taxon>Desulfurobacteriaceae</taxon>
        <taxon>Thermovibrio</taxon>
    </lineage>
</organism>
<dbReference type="GO" id="GO:0009113">
    <property type="term" value="P:purine nucleobase biosynthetic process"/>
    <property type="evidence" value="ECO:0007669"/>
    <property type="project" value="InterPro"/>
</dbReference>
<evidence type="ECO:0000259" key="16">
    <source>
        <dbReference type="PROSITE" id="PS50975"/>
    </source>
</evidence>
<evidence type="ECO:0000313" key="18">
    <source>
        <dbReference type="Proteomes" id="UP000006362"/>
    </source>
</evidence>
<comment type="similarity">
    <text evidence="11 14">Belongs to the GARS family.</text>
</comment>
<dbReference type="Gene3D" id="3.90.600.10">
    <property type="entry name" value="Phosphoribosylglycinamide synthetase, C-terminal domain"/>
    <property type="match status" value="1"/>
</dbReference>
<dbReference type="InterPro" id="IPR020561">
    <property type="entry name" value="PRibGlycinamid_synth_ATP-grasp"/>
</dbReference>
<reference evidence="17" key="1">
    <citation type="submission" date="2011-01" db="EMBL/GenBank/DDBJ databases">
        <title>Complete sequence of chromosome of Thermovibrio ammonificans HB-1.</title>
        <authorList>
            <consortium name="US DOE Joint Genome Institute"/>
            <person name="Lucas S."/>
            <person name="Copeland A."/>
            <person name="Lapidus A."/>
            <person name="Cheng J.-F."/>
            <person name="Goodwin L."/>
            <person name="Pitluck S."/>
            <person name="Davenport K."/>
            <person name="Detter J.C."/>
            <person name="Han C."/>
            <person name="Tapia R."/>
            <person name="Land M."/>
            <person name="Hauser L."/>
            <person name="Kyrpides N."/>
            <person name="Ivanova N."/>
            <person name="Ovchinnikova G."/>
            <person name="Vetriani C."/>
            <person name="Woyke T."/>
        </authorList>
    </citation>
    <scope>NUCLEOTIDE SEQUENCE [LARGE SCALE GENOMIC DNA]</scope>
    <source>
        <strain evidence="17">HB-1</strain>
    </source>
</reference>
<dbReference type="EC" id="6.3.4.13" evidence="4 14"/>
<dbReference type="FunFam" id="3.90.600.10:FF:000001">
    <property type="entry name" value="Trifunctional purine biosynthetic protein adenosine-3"/>
    <property type="match status" value="1"/>
</dbReference>
<dbReference type="HOGENOM" id="CLU_027420_3_1_0"/>
<comment type="cofactor">
    <cofactor evidence="1">
        <name>Mn(2+)</name>
        <dbReference type="ChEBI" id="CHEBI:29035"/>
    </cofactor>
</comment>
<dbReference type="SMART" id="SM01209">
    <property type="entry name" value="GARS_A"/>
    <property type="match status" value="1"/>
</dbReference>
<dbReference type="PROSITE" id="PS00184">
    <property type="entry name" value="GARS"/>
    <property type="match status" value="1"/>
</dbReference>
<accession>E8T214</accession>
<dbReference type="Pfam" id="PF01071">
    <property type="entry name" value="GARS_A"/>
    <property type="match status" value="1"/>
</dbReference>
<keyword evidence="6" id="KW-0479">Metal-binding</keyword>
<proteinExistence type="inferred from homology"/>
<dbReference type="UniPathway" id="UPA00074">
    <property type="reaction ID" value="UER00125"/>
</dbReference>
<evidence type="ECO:0000256" key="3">
    <source>
        <dbReference type="ARBA" id="ARBA00005174"/>
    </source>
</evidence>
<protein>
    <recommendedName>
        <fullName evidence="4 14">Phosphoribosylamine--glycine ligase</fullName>
        <ecNumber evidence="4 14">6.3.4.13</ecNumber>
    </recommendedName>
    <alternativeName>
        <fullName evidence="14">GARS</fullName>
    </alternativeName>
    <alternativeName>
        <fullName evidence="12 14">Glycinamide ribonucleotide synthetase</fullName>
    </alternativeName>
    <alternativeName>
        <fullName evidence="13 14">Phosphoribosylglycinamide synthetase</fullName>
    </alternativeName>
</protein>
<evidence type="ECO:0000313" key="17">
    <source>
        <dbReference type="EMBL" id="ADU96909.1"/>
    </source>
</evidence>
<comment type="pathway">
    <text evidence="3 14">Purine metabolism; IMP biosynthesis via de novo pathway; N(1)-(5-phospho-D-ribosyl)glycinamide from 5-phospho-alpha-D-ribose 1-diphosphate: step 2/2.</text>
</comment>
<dbReference type="EMBL" id="CP002444">
    <property type="protein sequence ID" value="ADU96909.1"/>
    <property type="molecule type" value="Genomic_DNA"/>
</dbReference>
<dbReference type="SUPFAM" id="SSF52440">
    <property type="entry name" value="PreATP-grasp domain"/>
    <property type="match status" value="1"/>
</dbReference>
<evidence type="ECO:0000256" key="8">
    <source>
        <dbReference type="ARBA" id="ARBA00022755"/>
    </source>
</evidence>
<dbReference type="Proteomes" id="UP000006362">
    <property type="component" value="Chromosome"/>
</dbReference>
<dbReference type="RefSeq" id="WP_013537695.1">
    <property type="nucleotide sequence ID" value="NC_014926.1"/>
</dbReference>
<dbReference type="InterPro" id="IPR037123">
    <property type="entry name" value="PRibGlycinamide_synth_C_sf"/>
</dbReference>
<gene>
    <name evidence="14" type="primary">purD</name>
    <name evidence="17" type="ordered locus">Theam_0942</name>
</gene>
<dbReference type="SUPFAM" id="SSF51246">
    <property type="entry name" value="Rudiment single hybrid motif"/>
    <property type="match status" value="1"/>
</dbReference>
<dbReference type="SUPFAM" id="SSF56059">
    <property type="entry name" value="Glutathione synthetase ATP-binding domain-like"/>
    <property type="match status" value="1"/>
</dbReference>
<dbReference type="InterPro" id="IPR020559">
    <property type="entry name" value="PRibGlycinamide_synth_CS"/>
</dbReference>
<dbReference type="GO" id="GO:0004637">
    <property type="term" value="F:phosphoribosylamine-glycine ligase activity"/>
    <property type="evidence" value="ECO:0007669"/>
    <property type="project" value="UniProtKB-UniRule"/>
</dbReference>
<dbReference type="FunFam" id="3.30.1490.20:FF:000006">
    <property type="entry name" value="phosphoribosylamine--glycine ligase, chloroplastic-like"/>
    <property type="match status" value="1"/>
</dbReference>
<feature type="domain" description="ATP-grasp" evidence="16">
    <location>
        <begin position="107"/>
        <end position="313"/>
    </location>
</feature>
<dbReference type="NCBIfam" id="TIGR00877">
    <property type="entry name" value="purD"/>
    <property type="match status" value="1"/>
</dbReference>
<evidence type="ECO:0000256" key="1">
    <source>
        <dbReference type="ARBA" id="ARBA00001936"/>
    </source>
</evidence>
<dbReference type="OrthoDB" id="9807240at2"/>
<name>E8T214_THEA1</name>
<dbReference type="GO" id="GO:0006189">
    <property type="term" value="P:'de novo' IMP biosynthetic process"/>
    <property type="evidence" value="ECO:0007669"/>
    <property type="project" value="UniProtKB-UniRule"/>
</dbReference>
<keyword evidence="18" id="KW-1185">Reference proteome</keyword>
<evidence type="ECO:0000256" key="9">
    <source>
        <dbReference type="ARBA" id="ARBA00022840"/>
    </source>
</evidence>
<keyword evidence="7 15" id="KW-0547">Nucleotide-binding</keyword>
<dbReference type="PROSITE" id="PS50975">
    <property type="entry name" value="ATP_GRASP"/>
    <property type="match status" value="1"/>
</dbReference>
<dbReference type="InterPro" id="IPR000115">
    <property type="entry name" value="PRibGlycinamide_synth"/>
</dbReference>
<evidence type="ECO:0000256" key="6">
    <source>
        <dbReference type="ARBA" id="ARBA00022723"/>
    </source>
</evidence>
<dbReference type="Pfam" id="PF02844">
    <property type="entry name" value="GARS_N"/>
    <property type="match status" value="1"/>
</dbReference>
<dbReference type="InterPro" id="IPR011054">
    <property type="entry name" value="Rudment_hybrid_motif"/>
</dbReference>
<dbReference type="Pfam" id="PF02843">
    <property type="entry name" value="GARS_C"/>
    <property type="match status" value="1"/>
</dbReference>
<dbReference type="PANTHER" id="PTHR43472:SF1">
    <property type="entry name" value="PHOSPHORIBOSYLAMINE--GLYCINE LIGASE, CHLOROPLASTIC"/>
    <property type="match status" value="1"/>
</dbReference>
<dbReference type="SMART" id="SM01210">
    <property type="entry name" value="GARS_C"/>
    <property type="match status" value="1"/>
</dbReference>
<dbReference type="InterPro" id="IPR016185">
    <property type="entry name" value="PreATP-grasp_dom_sf"/>
</dbReference>
<dbReference type="Gene3D" id="3.30.1490.20">
    <property type="entry name" value="ATP-grasp fold, A domain"/>
    <property type="match status" value="1"/>
</dbReference>
<evidence type="ECO:0000256" key="7">
    <source>
        <dbReference type="ARBA" id="ARBA00022741"/>
    </source>
</evidence>